<evidence type="ECO:0000256" key="9">
    <source>
        <dbReference type="ARBA" id="ARBA00041631"/>
    </source>
</evidence>
<dbReference type="RefSeq" id="WP_015558925.1">
    <property type="nucleotide sequence ID" value="NC_021039.1"/>
</dbReference>
<dbReference type="InterPro" id="IPR001398">
    <property type="entry name" value="Macrophage_inhib_fac"/>
</dbReference>
<dbReference type="SUPFAM" id="SSF55331">
    <property type="entry name" value="Tautomerase/MIF"/>
    <property type="match status" value="1"/>
</dbReference>
<evidence type="ECO:0000256" key="1">
    <source>
        <dbReference type="ARBA" id="ARBA00004613"/>
    </source>
</evidence>
<evidence type="ECO:0000256" key="5">
    <source>
        <dbReference type="ARBA" id="ARBA00036735"/>
    </source>
</evidence>
<evidence type="ECO:0000256" key="11">
    <source>
        <dbReference type="ARBA" id="ARBA00042730"/>
    </source>
</evidence>
<evidence type="ECO:0000256" key="6">
    <source>
        <dbReference type="ARBA" id="ARBA00036823"/>
    </source>
</evidence>
<sequence>MPYIDLKTNVTVSEEKKTALKSALGQAITLLPGKSEQWLMVGIQPDYSLWFQGSDAPAAMIHVEVLGAPNPSAYENMSAKLCEICAAELRIPQNRVYVCYSETANWGWNGSNF</sequence>
<comment type="catalytic activity">
    <reaction evidence="5">
        <text>3-phenylpyruvate = enol-phenylpyruvate</text>
        <dbReference type="Rhea" id="RHEA:17097"/>
        <dbReference type="ChEBI" id="CHEBI:16815"/>
        <dbReference type="ChEBI" id="CHEBI:18005"/>
        <dbReference type="EC" id="5.3.2.1"/>
    </reaction>
</comment>
<dbReference type="HOGENOM" id="CLU_129906_0_0_9"/>
<dbReference type="STRING" id="213810.RUM_19850"/>
<evidence type="ECO:0000256" key="4">
    <source>
        <dbReference type="ARBA" id="ARBA00023235"/>
    </source>
</evidence>
<keyword evidence="13" id="KW-1185">Reference proteome</keyword>
<dbReference type="GeneID" id="83156654"/>
<dbReference type="AlphaFoldDB" id="D4LEH4"/>
<keyword evidence="3" id="KW-0964">Secreted</keyword>
<comment type="subcellular location">
    <subcellularLocation>
        <location evidence="1">Secreted</location>
    </subcellularLocation>
</comment>
<dbReference type="EC" id="5.3.3.12" evidence="7"/>
<evidence type="ECO:0000313" key="12">
    <source>
        <dbReference type="EMBL" id="CBL18019.1"/>
    </source>
</evidence>
<keyword evidence="4" id="KW-0413">Isomerase</keyword>
<dbReference type="PANTHER" id="PTHR11954">
    <property type="entry name" value="D-DOPACHROME DECARBOXYLASE"/>
    <property type="match status" value="1"/>
</dbReference>
<evidence type="ECO:0000256" key="2">
    <source>
        <dbReference type="ARBA" id="ARBA00022514"/>
    </source>
</evidence>
<accession>D4LEH4</accession>
<dbReference type="EMBL" id="FP929052">
    <property type="protein sequence ID" value="CBL18019.1"/>
    <property type="molecule type" value="Genomic_DNA"/>
</dbReference>
<evidence type="ECO:0000256" key="3">
    <source>
        <dbReference type="ARBA" id="ARBA00022525"/>
    </source>
</evidence>
<dbReference type="GO" id="GO:0005615">
    <property type="term" value="C:extracellular space"/>
    <property type="evidence" value="ECO:0007669"/>
    <property type="project" value="UniProtKB-KW"/>
</dbReference>
<dbReference type="GO" id="GO:0005125">
    <property type="term" value="F:cytokine activity"/>
    <property type="evidence" value="ECO:0007669"/>
    <property type="project" value="UniProtKB-KW"/>
</dbReference>
<evidence type="ECO:0000256" key="10">
    <source>
        <dbReference type="ARBA" id="ARBA00041912"/>
    </source>
</evidence>
<gene>
    <name evidence="12" type="ordered locus">RUM_19850</name>
</gene>
<dbReference type="GO" id="GO:0004167">
    <property type="term" value="F:dopachrome isomerase activity"/>
    <property type="evidence" value="ECO:0007669"/>
    <property type="project" value="UniProtKB-EC"/>
</dbReference>
<reference evidence="12" key="1">
    <citation type="submission" date="2010-03" db="EMBL/GenBank/DDBJ databases">
        <title>The genome sequence of Ruminococcus sp. 18P13.</title>
        <authorList>
            <consortium name="metaHIT consortium -- http://www.metahit.eu/"/>
            <person name="Pajon A."/>
            <person name="Turner K."/>
            <person name="Parkhill J."/>
            <person name="Bernalier A."/>
        </authorList>
    </citation>
    <scope>NUCLEOTIDE SEQUENCE [LARGE SCALE GENOMIC DNA]</scope>
    <source>
        <strain evidence="12">Type strain: 18P13</strain>
    </source>
</reference>
<dbReference type="BioCyc" id="RCHA213810:RUM_RS09635-MONOMER"/>
<dbReference type="Proteomes" id="UP000007054">
    <property type="component" value="Chromosome"/>
</dbReference>
<protein>
    <recommendedName>
        <fullName evidence="11">L-dopachrome isomerase</fullName>
        <ecNumber evidence="8">5.3.2.1</ecNumber>
        <ecNumber evidence="7">5.3.3.12</ecNumber>
    </recommendedName>
    <alternativeName>
        <fullName evidence="9">L-dopachrome tautomerase</fullName>
    </alternativeName>
    <alternativeName>
        <fullName evidence="10">Phenylpyruvate tautomerase</fullName>
    </alternativeName>
</protein>
<evidence type="ECO:0000313" key="13">
    <source>
        <dbReference type="Proteomes" id="UP000007054"/>
    </source>
</evidence>
<dbReference type="Pfam" id="PF01187">
    <property type="entry name" value="MIF"/>
    <property type="match status" value="1"/>
</dbReference>
<dbReference type="PATRIC" id="fig|213810.4.peg.1884"/>
<evidence type="ECO:0000256" key="8">
    <source>
        <dbReference type="ARBA" id="ARBA00039086"/>
    </source>
</evidence>
<proteinExistence type="predicted"/>
<organism evidence="12 13">
    <name type="scientific">Ruminococcus champanellensis (strain DSM 18848 / JCM 17042 / KCTC 15320 / 18P13)</name>
    <dbReference type="NCBI Taxonomy" id="213810"/>
    <lineage>
        <taxon>Bacteria</taxon>
        <taxon>Bacillati</taxon>
        <taxon>Bacillota</taxon>
        <taxon>Clostridia</taxon>
        <taxon>Eubacteriales</taxon>
        <taxon>Oscillospiraceae</taxon>
        <taxon>Ruminococcus</taxon>
    </lineage>
</organism>
<comment type="catalytic activity">
    <reaction evidence="6">
        <text>L-dopachrome = 5,6-dihydroxyindole-2-carboxylate</text>
        <dbReference type="Rhea" id="RHEA:13041"/>
        <dbReference type="ChEBI" id="CHEBI:16875"/>
        <dbReference type="ChEBI" id="CHEBI:57509"/>
        <dbReference type="EC" id="5.3.3.12"/>
    </reaction>
</comment>
<keyword evidence="2" id="KW-0202">Cytokine</keyword>
<dbReference type="EC" id="5.3.2.1" evidence="8"/>
<dbReference type="Gene3D" id="3.30.429.10">
    <property type="entry name" value="Macrophage Migration Inhibitory Factor"/>
    <property type="match status" value="1"/>
</dbReference>
<evidence type="ECO:0000256" key="7">
    <source>
        <dbReference type="ARBA" id="ARBA00038932"/>
    </source>
</evidence>
<dbReference type="InterPro" id="IPR014347">
    <property type="entry name" value="Tautomerase/MIF_sf"/>
</dbReference>
<name>D4LEH4_RUMC1</name>
<dbReference type="PANTHER" id="PTHR11954:SF6">
    <property type="entry name" value="MACROPHAGE MIGRATION INHIBITORY FACTOR"/>
    <property type="match status" value="1"/>
</dbReference>
<reference evidence="12" key="2">
    <citation type="submission" date="2010-03" db="EMBL/GenBank/DDBJ databases">
        <authorList>
            <person name="Pajon A."/>
        </authorList>
    </citation>
    <scope>NUCLEOTIDE SEQUENCE</scope>
    <source>
        <strain evidence="12">Type strain: 18P13</strain>
    </source>
</reference>
<dbReference type="GO" id="GO:0050178">
    <property type="term" value="F:phenylpyruvate tautomerase activity"/>
    <property type="evidence" value="ECO:0007669"/>
    <property type="project" value="UniProtKB-EC"/>
</dbReference>
<dbReference type="KEGG" id="rch:RUM_19850"/>